<gene>
    <name evidence="4" type="ORF">ABS765_14865</name>
</gene>
<dbReference type="PANTHER" id="PTHR43976:SF16">
    <property type="entry name" value="SHORT-CHAIN DEHYDROGENASE_REDUCTASE FAMILY PROTEIN"/>
    <property type="match status" value="1"/>
</dbReference>
<name>A0ABW8Y7K8_9FLAO</name>
<accession>A0ABW8Y7K8</accession>
<reference evidence="4 5" key="1">
    <citation type="submission" date="2024-06" db="EMBL/GenBank/DDBJ databases">
        <authorList>
            <person name="Kaempfer P."/>
            <person name="Viver T."/>
        </authorList>
    </citation>
    <scope>NUCLEOTIDE SEQUENCE [LARGE SCALE GENOMIC DNA]</scope>
    <source>
        <strain evidence="4 5">ST-37</strain>
    </source>
</reference>
<dbReference type="Pfam" id="PF00106">
    <property type="entry name" value="adh_short"/>
    <property type="match status" value="1"/>
</dbReference>
<proteinExistence type="inferred from homology"/>
<dbReference type="SUPFAM" id="SSF51735">
    <property type="entry name" value="NAD(P)-binding Rossmann-fold domains"/>
    <property type="match status" value="1"/>
</dbReference>
<evidence type="ECO:0000256" key="1">
    <source>
        <dbReference type="ARBA" id="ARBA00006484"/>
    </source>
</evidence>
<dbReference type="EMBL" id="JBELPY010000011">
    <property type="protein sequence ID" value="MFL9835306.1"/>
    <property type="molecule type" value="Genomic_DNA"/>
</dbReference>
<keyword evidence="2 4" id="KW-0560">Oxidoreductase</keyword>
<evidence type="ECO:0000256" key="3">
    <source>
        <dbReference type="RuleBase" id="RU000363"/>
    </source>
</evidence>
<dbReference type="Proteomes" id="UP001629058">
    <property type="component" value="Unassembled WGS sequence"/>
</dbReference>
<dbReference type="InterPro" id="IPR002347">
    <property type="entry name" value="SDR_fam"/>
</dbReference>
<dbReference type="InterPro" id="IPR051911">
    <property type="entry name" value="SDR_oxidoreductase"/>
</dbReference>
<dbReference type="PANTHER" id="PTHR43976">
    <property type="entry name" value="SHORT CHAIN DEHYDROGENASE"/>
    <property type="match status" value="1"/>
</dbReference>
<dbReference type="PROSITE" id="PS00061">
    <property type="entry name" value="ADH_SHORT"/>
    <property type="match status" value="1"/>
</dbReference>
<dbReference type="InterPro" id="IPR020904">
    <property type="entry name" value="Sc_DH/Rdtase_CS"/>
</dbReference>
<evidence type="ECO:0000256" key="2">
    <source>
        <dbReference type="ARBA" id="ARBA00023002"/>
    </source>
</evidence>
<comment type="similarity">
    <text evidence="1 3">Belongs to the short-chain dehydrogenases/reductases (SDR) family.</text>
</comment>
<sequence length="279" mass="30581">MDSTKVWLVTGASKGIGLSLIKKLLENGYPVAATTRNIQNLNDLTKKFQGTNFLPLEVDLTDAISVQQAFEKTVAHFGSIDVLVNNAGYGIGGAVEELSDVEIKNSFDVNVMAVIKTMQTVMSYFRQQRSGRIINVSSIAGFAPATGWAMYAATKYAVMGLSEVMAEDVKEYGIAVTVVAPGAFRTAFLDEGSLVFAANKIDGYELIRESHEKYAGMNGKQNGDPEKLAEIFIKLAEDPNPPVRLYLGSDAYNRAKEKINLLGQELEYNKELSFYTDFD</sequence>
<dbReference type="EC" id="1.1.-.-" evidence="4"/>
<evidence type="ECO:0000313" key="5">
    <source>
        <dbReference type="Proteomes" id="UP001629058"/>
    </source>
</evidence>
<dbReference type="PRINTS" id="PR00081">
    <property type="entry name" value="GDHRDH"/>
</dbReference>
<comment type="caution">
    <text evidence="4">The sequence shown here is derived from an EMBL/GenBank/DDBJ whole genome shotgun (WGS) entry which is preliminary data.</text>
</comment>
<dbReference type="Gene3D" id="3.40.50.720">
    <property type="entry name" value="NAD(P)-binding Rossmann-like Domain"/>
    <property type="match status" value="1"/>
</dbReference>
<dbReference type="RefSeq" id="WP_408091915.1">
    <property type="nucleotide sequence ID" value="NZ_JBELPY010000011.1"/>
</dbReference>
<dbReference type="PRINTS" id="PR00080">
    <property type="entry name" value="SDRFAMILY"/>
</dbReference>
<dbReference type="GO" id="GO:0016491">
    <property type="term" value="F:oxidoreductase activity"/>
    <property type="evidence" value="ECO:0007669"/>
    <property type="project" value="UniProtKB-KW"/>
</dbReference>
<protein>
    <submittedName>
        <fullName evidence="4">SDR family oxidoreductase</fullName>
        <ecNumber evidence="4">1.1.-.-</ecNumber>
    </submittedName>
</protein>
<organism evidence="4 5">
    <name type="scientific">Chryseobacterium terrae</name>
    <dbReference type="NCBI Taxonomy" id="3163299"/>
    <lineage>
        <taxon>Bacteria</taxon>
        <taxon>Pseudomonadati</taxon>
        <taxon>Bacteroidota</taxon>
        <taxon>Flavobacteriia</taxon>
        <taxon>Flavobacteriales</taxon>
        <taxon>Weeksellaceae</taxon>
        <taxon>Chryseobacterium group</taxon>
        <taxon>Chryseobacterium</taxon>
    </lineage>
</organism>
<dbReference type="CDD" id="cd05374">
    <property type="entry name" value="17beta-HSD-like_SDR_c"/>
    <property type="match status" value="1"/>
</dbReference>
<keyword evidence="5" id="KW-1185">Reference proteome</keyword>
<evidence type="ECO:0000313" key="4">
    <source>
        <dbReference type="EMBL" id="MFL9835306.1"/>
    </source>
</evidence>
<dbReference type="InterPro" id="IPR036291">
    <property type="entry name" value="NAD(P)-bd_dom_sf"/>
</dbReference>